<protein>
    <recommendedName>
        <fullName evidence="8">Protein nucleotidyltransferase YdiU</fullName>
        <ecNumber evidence="8">2.7.7.-</ecNumber>
    </recommendedName>
    <alternativeName>
        <fullName evidence="8">Protein adenylyltransferase YdiU</fullName>
        <ecNumber evidence="8">2.7.7.108</ecNumber>
    </alternativeName>
    <alternativeName>
        <fullName evidence="8">Protein uridylyltransferase YdiU</fullName>
        <ecNumber evidence="8">2.7.7.-</ecNumber>
    </alternativeName>
</protein>
<dbReference type="RefSeq" id="WP_086450369.1">
    <property type="nucleotide sequence ID" value="NZ_MSPP01000001.1"/>
</dbReference>
<dbReference type="Pfam" id="PF02696">
    <property type="entry name" value="SelO"/>
    <property type="match status" value="1"/>
</dbReference>
<keyword evidence="8" id="KW-0464">Manganese</keyword>
<feature type="binding site" evidence="8">
    <location>
        <position position="89"/>
    </location>
    <ligand>
        <name>ATP</name>
        <dbReference type="ChEBI" id="CHEBI:30616"/>
    </ligand>
</feature>
<dbReference type="Proteomes" id="UP000194664">
    <property type="component" value="Unassembled WGS sequence"/>
</dbReference>
<feature type="binding site" evidence="8">
    <location>
        <position position="121"/>
    </location>
    <ligand>
        <name>ATP</name>
        <dbReference type="ChEBI" id="CHEBI:30616"/>
    </ligand>
</feature>
<organism evidence="9 10">
    <name type="scientific">Marivivens niveibacter</name>
    <dbReference type="NCBI Taxonomy" id="1930667"/>
    <lineage>
        <taxon>Bacteria</taxon>
        <taxon>Pseudomonadati</taxon>
        <taxon>Pseudomonadota</taxon>
        <taxon>Alphaproteobacteria</taxon>
        <taxon>Rhodobacterales</taxon>
        <taxon>Paracoccaceae</taxon>
        <taxon>Marivivens group</taxon>
        <taxon>Marivivens</taxon>
    </lineage>
</organism>
<keyword evidence="7 8" id="KW-0460">Magnesium</keyword>
<keyword evidence="5 8" id="KW-0547">Nucleotide-binding</keyword>
<feature type="binding site" evidence="8">
    <location>
        <position position="87"/>
    </location>
    <ligand>
        <name>ATP</name>
        <dbReference type="ChEBI" id="CHEBI:30616"/>
    </ligand>
</feature>
<keyword evidence="6 8" id="KW-0067">ATP-binding</keyword>
<evidence type="ECO:0000256" key="2">
    <source>
        <dbReference type="ARBA" id="ARBA00022679"/>
    </source>
</evidence>
<comment type="catalytic activity">
    <reaction evidence="8">
        <text>L-tyrosyl-[protein] + UTP = O-(5'-uridylyl)-L-tyrosyl-[protein] + diphosphate</text>
        <dbReference type="Rhea" id="RHEA:83887"/>
        <dbReference type="Rhea" id="RHEA-COMP:10136"/>
        <dbReference type="Rhea" id="RHEA-COMP:20238"/>
        <dbReference type="ChEBI" id="CHEBI:33019"/>
        <dbReference type="ChEBI" id="CHEBI:46398"/>
        <dbReference type="ChEBI" id="CHEBI:46858"/>
        <dbReference type="ChEBI" id="CHEBI:90602"/>
    </reaction>
</comment>
<accession>A0A251X280</accession>
<comment type="caution">
    <text evidence="9">The sequence shown here is derived from an EMBL/GenBank/DDBJ whole genome shotgun (WGS) entry which is preliminary data.</text>
</comment>
<evidence type="ECO:0000313" key="9">
    <source>
        <dbReference type="EMBL" id="OUD10722.1"/>
    </source>
</evidence>
<evidence type="ECO:0000256" key="1">
    <source>
        <dbReference type="ARBA" id="ARBA00009747"/>
    </source>
</evidence>
<gene>
    <name evidence="8" type="primary">ydiU</name>
    <name evidence="8" type="synonym">selO</name>
    <name evidence="9" type="ORF">BVC71_04340</name>
</gene>
<evidence type="ECO:0000256" key="3">
    <source>
        <dbReference type="ARBA" id="ARBA00022695"/>
    </source>
</evidence>
<evidence type="ECO:0000256" key="8">
    <source>
        <dbReference type="HAMAP-Rule" id="MF_00692"/>
    </source>
</evidence>
<dbReference type="GO" id="GO:0070733">
    <property type="term" value="F:AMPylase activity"/>
    <property type="evidence" value="ECO:0007669"/>
    <property type="project" value="UniProtKB-EC"/>
</dbReference>
<feature type="binding site" evidence="8">
    <location>
        <position position="254"/>
    </location>
    <ligand>
        <name>ATP</name>
        <dbReference type="ChEBI" id="CHEBI:30616"/>
    </ligand>
</feature>
<comment type="catalytic activity">
    <reaction evidence="8">
        <text>L-threonyl-[protein] + ATP = 3-O-(5'-adenylyl)-L-threonyl-[protein] + diphosphate</text>
        <dbReference type="Rhea" id="RHEA:54292"/>
        <dbReference type="Rhea" id="RHEA-COMP:11060"/>
        <dbReference type="Rhea" id="RHEA-COMP:13847"/>
        <dbReference type="ChEBI" id="CHEBI:30013"/>
        <dbReference type="ChEBI" id="CHEBI:30616"/>
        <dbReference type="ChEBI" id="CHEBI:33019"/>
        <dbReference type="ChEBI" id="CHEBI:138113"/>
        <dbReference type="EC" id="2.7.7.108"/>
    </reaction>
</comment>
<evidence type="ECO:0000313" key="10">
    <source>
        <dbReference type="Proteomes" id="UP000194664"/>
    </source>
</evidence>
<feature type="binding site" evidence="8">
    <location>
        <position position="90"/>
    </location>
    <ligand>
        <name>ATP</name>
        <dbReference type="ChEBI" id="CHEBI:30616"/>
    </ligand>
</feature>
<comment type="catalytic activity">
    <reaction evidence="8">
        <text>L-seryl-[protein] + UTP = O-(5'-uridylyl)-L-seryl-[protein] + diphosphate</text>
        <dbReference type="Rhea" id="RHEA:64604"/>
        <dbReference type="Rhea" id="RHEA-COMP:9863"/>
        <dbReference type="Rhea" id="RHEA-COMP:16635"/>
        <dbReference type="ChEBI" id="CHEBI:29999"/>
        <dbReference type="ChEBI" id="CHEBI:33019"/>
        <dbReference type="ChEBI" id="CHEBI:46398"/>
        <dbReference type="ChEBI" id="CHEBI:156051"/>
    </reaction>
</comment>
<keyword evidence="2 8" id="KW-0808">Transferase</keyword>
<feature type="binding site" evidence="8">
    <location>
        <position position="245"/>
    </location>
    <ligand>
        <name>Mg(2+)</name>
        <dbReference type="ChEBI" id="CHEBI:18420"/>
    </ligand>
</feature>
<dbReference type="PANTHER" id="PTHR32057">
    <property type="entry name" value="PROTEIN ADENYLYLTRANSFERASE SELO, MITOCHONDRIAL"/>
    <property type="match status" value="1"/>
</dbReference>
<evidence type="ECO:0000256" key="5">
    <source>
        <dbReference type="ARBA" id="ARBA00022741"/>
    </source>
</evidence>
<sequence>MHLFDFENSYATLPAALHSQQHAQPVADPQLFALNDELVRSLGGDPDDFRTEFGVSCLAGNAVPKGATPLAQAYGGHQFGQWNPGLGDGRALLIGEIVTANGRFDMQLKGSGRTSYSRAGDGRAWIGPVIREYLISEAMAALGVPTTRALAAVTTGENILREGPVPGAILTRIASSHIRVGTFQLQAFRGDTDALRALYDHTVARHFPNASNIFEVTAQMIDRQCDLVARWMSLGFIHGVMNTDNMTVSGETIDYGPCTFMDTYHPSTVLSSIDRQGRYAYGNQPSIAAWNIAQFASSLVPLADDQDAAVETLNAMMGTFQDKWQAAWARHFCPKFGLSPTKDATGIARRFLTIMAETGADFTQTFADIDAPLTHKDYADWRSDWQNLAPDMSIAAQSNPIVIPRLHHIEAVIQSAVANDRKPFDAMLAAVTKPFENHDLYSRAPAPEERVTATFCGT</sequence>
<dbReference type="GO" id="GO:0000287">
    <property type="term" value="F:magnesium ion binding"/>
    <property type="evidence" value="ECO:0007669"/>
    <property type="project" value="UniProtKB-UniRule"/>
</dbReference>
<feature type="binding site" evidence="8">
    <location>
        <position position="179"/>
    </location>
    <ligand>
        <name>ATP</name>
        <dbReference type="ChEBI" id="CHEBI:30616"/>
    </ligand>
</feature>
<comment type="cofactor">
    <cofactor evidence="8">
        <name>Mg(2+)</name>
        <dbReference type="ChEBI" id="CHEBI:18420"/>
    </cofactor>
    <cofactor evidence="8">
        <name>Mn(2+)</name>
        <dbReference type="ChEBI" id="CHEBI:29035"/>
    </cofactor>
</comment>
<reference evidence="9 10" key="1">
    <citation type="submission" date="2016-12" db="EMBL/GenBank/DDBJ databases">
        <title>The draft genome sequence of HSLHS2.</title>
        <authorList>
            <person name="Hu D."/>
            <person name="Wang L."/>
            <person name="Shao Z."/>
        </authorList>
    </citation>
    <scope>NUCLEOTIDE SEQUENCE [LARGE SCALE GENOMIC DNA]</scope>
    <source>
        <strain evidence="9">MCCC 1A06712</strain>
    </source>
</reference>
<feature type="binding site" evidence="8">
    <location>
        <position position="122"/>
    </location>
    <ligand>
        <name>ATP</name>
        <dbReference type="ChEBI" id="CHEBI:30616"/>
    </ligand>
</feature>
<keyword evidence="4 8" id="KW-0479">Metal-binding</keyword>
<evidence type="ECO:0000256" key="4">
    <source>
        <dbReference type="ARBA" id="ARBA00022723"/>
    </source>
</evidence>
<evidence type="ECO:0000256" key="7">
    <source>
        <dbReference type="ARBA" id="ARBA00022842"/>
    </source>
</evidence>
<dbReference type="PANTHER" id="PTHR32057:SF14">
    <property type="entry name" value="PROTEIN ADENYLYLTRANSFERASE SELO, MITOCHONDRIAL"/>
    <property type="match status" value="1"/>
</dbReference>
<dbReference type="EC" id="2.7.7.-" evidence="8"/>
<evidence type="ECO:0000256" key="6">
    <source>
        <dbReference type="ARBA" id="ARBA00022840"/>
    </source>
</evidence>
<dbReference type="AlphaFoldDB" id="A0A251X280"/>
<comment type="similarity">
    <text evidence="1 8">Belongs to the SELO family.</text>
</comment>
<name>A0A251X280_9RHOB</name>
<feature type="binding site" evidence="8">
    <location>
        <position position="172"/>
    </location>
    <ligand>
        <name>ATP</name>
        <dbReference type="ChEBI" id="CHEBI:30616"/>
    </ligand>
</feature>
<dbReference type="OrthoDB" id="9776281at2"/>
<dbReference type="GO" id="GO:0030145">
    <property type="term" value="F:manganese ion binding"/>
    <property type="evidence" value="ECO:0007669"/>
    <property type="project" value="UniProtKB-UniRule"/>
</dbReference>
<feature type="active site" description="Proton acceptor" evidence="8">
    <location>
        <position position="244"/>
    </location>
</feature>
<keyword evidence="10" id="KW-1185">Reference proteome</keyword>
<dbReference type="EC" id="2.7.7.108" evidence="8"/>
<dbReference type="EMBL" id="MSPP01000001">
    <property type="protein sequence ID" value="OUD10722.1"/>
    <property type="molecule type" value="Genomic_DNA"/>
</dbReference>
<dbReference type="NCBIfam" id="NF000658">
    <property type="entry name" value="PRK00029.1"/>
    <property type="match status" value="1"/>
</dbReference>
<comment type="catalytic activity">
    <reaction evidence="8">
        <text>L-seryl-[protein] + ATP = 3-O-(5'-adenylyl)-L-seryl-[protein] + diphosphate</text>
        <dbReference type="Rhea" id="RHEA:58120"/>
        <dbReference type="Rhea" id="RHEA-COMP:9863"/>
        <dbReference type="Rhea" id="RHEA-COMP:15073"/>
        <dbReference type="ChEBI" id="CHEBI:29999"/>
        <dbReference type="ChEBI" id="CHEBI:30616"/>
        <dbReference type="ChEBI" id="CHEBI:33019"/>
        <dbReference type="ChEBI" id="CHEBI:142516"/>
        <dbReference type="EC" id="2.7.7.108"/>
    </reaction>
</comment>
<keyword evidence="3 8" id="KW-0548">Nucleotidyltransferase</keyword>
<dbReference type="GO" id="GO:0005524">
    <property type="term" value="F:ATP binding"/>
    <property type="evidence" value="ECO:0007669"/>
    <property type="project" value="UniProtKB-UniRule"/>
</dbReference>
<comment type="catalytic activity">
    <reaction evidence="8">
        <text>L-histidyl-[protein] + UTP = N(tele)-(5'-uridylyl)-L-histidyl-[protein] + diphosphate</text>
        <dbReference type="Rhea" id="RHEA:83891"/>
        <dbReference type="Rhea" id="RHEA-COMP:9745"/>
        <dbReference type="Rhea" id="RHEA-COMP:20239"/>
        <dbReference type="ChEBI" id="CHEBI:29979"/>
        <dbReference type="ChEBI" id="CHEBI:33019"/>
        <dbReference type="ChEBI" id="CHEBI:46398"/>
        <dbReference type="ChEBI" id="CHEBI:233474"/>
    </reaction>
</comment>
<feature type="binding site" evidence="8">
    <location>
        <position position="254"/>
    </location>
    <ligand>
        <name>Mg(2+)</name>
        <dbReference type="ChEBI" id="CHEBI:18420"/>
    </ligand>
</feature>
<comment type="function">
    <text evidence="8">Nucleotidyltransferase involved in the post-translational modification of proteins. It can catalyze the addition of adenosine monophosphate (AMP) or uridine monophosphate (UMP) to a protein, resulting in modifications known as AMPylation and UMPylation.</text>
</comment>
<comment type="catalytic activity">
    <reaction evidence="8">
        <text>L-tyrosyl-[protein] + ATP = O-(5'-adenylyl)-L-tyrosyl-[protein] + diphosphate</text>
        <dbReference type="Rhea" id="RHEA:54288"/>
        <dbReference type="Rhea" id="RHEA-COMP:10136"/>
        <dbReference type="Rhea" id="RHEA-COMP:13846"/>
        <dbReference type="ChEBI" id="CHEBI:30616"/>
        <dbReference type="ChEBI" id="CHEBI:33019"/>
        <dbReference type="ChEBI" id="CHEBI:46858"/>
        <dbReference type="ChEBI" id="CHEBI:83624"/>
        <dbReference type="EC" id="2.7.7.108"/>
    </reaction>
</comment>
<dbReference type="HAMAP" id="MF_00692">
    <property type="entry name" value="SelO"/>
    <property type="match status" value="1"/>
</dbReference>
<dbReference type="InterPro" id="IPR003846">
    <property type="entry name" value="SelO"/>
</dbReference>
<proteinExistence type="inferred from homology"/>
<feature type="binding site" evidence="8">
    <location>
        <position position="109"/>
    </location>
    <ligand>
        <name>ATP</name>
        <dbReference type="ChEBI" id="CHEBI:30616"/>
    </ligand>
</feature>